<dbReference type="CDD" id="cd06453">
    <property type="entry name" value="SufS_like"/>
    <property type="match status" value="1"/>
</dbReference>
<evidence type="ECO:0000259" key="8">
    <source>
        <dbReference type="Pfam" id="PF00266"/>
    </source>
</evidence>
<dbReference type="InterPro" id="IPR015421">
    <property type="entry name" value="PyrdxlP-dep_Trfase_major"/>
</dbReference>
<feature type="region of interest" description="Disordered" evidence="7">
    <location>
        <begin position="231"/>
        <end position="250"/>
    </location>
</feature>
<keyword evidence="5" id="KW-0663">Pyridoxal phosphate</keyword>
<keyword evidence="9" id="KW-0032">Aminotransferase</keyword>
<comment type="cofactor">
    <cofactor evidence="1">
        <name>pyridoxal 5'-phosphate</name>
        <dbReference type="ChEBI" id="CHEBI:597326"/>
    </cofactor>
</comment>
<evidence type="ECO:0000256" key="4">
    <source>
        <dbReference type="ARBA" id="ARBA00022679"/>
    </source>
</evidence>
<evidence type="ECO:0000256" key="5">
    <source>
        <dbReference type="ARBA" id="ARBA00022898"/>
    </source>
</evidence>
<comment type="catalytic activity">
    <reaction evidence="6">
        <text>(sulfur carrier)-H + L-cysteine = (sulfur carrier)-SH + L-alanine</text>
        <dbReference type="Rhea" id="RHEA:43892"/>
        <dbReference type="Rhea" id="RHEA-COMP:14737"/>
        <dbReference type="Rhea" id="RHEA-COMP:14739"/>
        <dbReference type="ChEBI" id="CHEBI:29917"/>
        <dbReference type="ChEBI" id="CHEBI:35235"/>
        <dbReference type="ChEBI" id="CHEBI:57972"/>
        <dbReference type="ChEBI" id="CHEBI:64428"/>
        <dbReference type="EC" id="2.8.1.7"/>
    </reaction>
</comment>
<feature type="domain" description="Aminotransferase class V" evidence="8">
    <location>
        <begin position="7"/>
        <end position="372"/>
    </location>
</feature>
<dbReference type="Proteomes" id="UP000564644">
    <property type="component" value="Unassembled WGS sequence"/>
</dbReference>
<comment type="caution">
    <text evidence="9">The sequence shown here is derived from an EMBL/GenBank/DDBJ whole genome shotgun (WGS) entry which is preliminary data.</text>
</comment>
<reference evidence="9 10" key="1">
    <citation type="submission" date="2020-08" db="EMBL/GenBank/DDBJ databases">
        <title>Cohnella phylogeny.</title>
        <authorList>
            <person name="Dunlap C."/>
        </authorList>
    </citation>
    <scope>NUCLEOTIDE SEQUENCE [LARGE SCALE GENOMIC DNA]</scope>
    <source>
        <strain evidence="9 10">CBP 2801</strain>
    </source>
</reference>
<sequence>MDKRSIIYMDNAATSWPKPPQVQEAMESALREASANPGRGSHEMAVKASRVLFEGRKASAKLFGFSNPNDLAFTLNTTHALNMALQGWLRPGDHVVTTSVEHNSVRRPLEALRRRWGIDVTYVETDAFGIIDLKKLKDEIRPRTRLVVATHSSNLLGTIVPIADVAEIARAKGVKLLVDAAQSAGVLDIDVEGMGIDMLAFPGHKGLMGPQGTGGLYLHPDLELEPLMYGGTGSRSESPEQPVVRPDRYEAGTPNTVGIAGLTAGVRFVSDQTPARIHRRELELTRQLMEGLLELPGVSVLGPGPEAERTAIVSFIVEGMDPSETAFVLDRQYGIAVRSGFHCTPLGHQSAGTSETGAVRASPGYFTTESDIVSMLDAVREITADRRS</sequence>
<dbReference type="AlphaFoldDB" id="A0A7X0SMQ9"/>
<dbReference type="GO" id="GO:0030170">
    <property type="term" value="F:pyridoxal phosphate binding"/>
    <property type="evidence" value="ECO:0007669"/>
    <property type="project" value="InterPro"/>
</dbReference>
<dbReference type="Gene3D" id="3.40.640.10">
    <property type="entry name" value="Type I PLP-dependent aspartate aminotransferase-like (Major domain)"/>
    <property type="match status" value="1"/>
</dbReference>
<keyword evidence="10" id="KW-1185">Reference proteome</keyword>
<protein>
    <recommendedName>
        <fullName evidence="3">cysteine desulfurase</fullName>
        <ecNumber evidence="3">2.8.1.7</ecNumber>
    </recommendedName>
</protein>
<dbReference type="InterPro" id="IPR010970">
    <property type="entry name" value="Cys_dSase_SufS"/>
</dbReference>
<dbReference type="PANTHER" id="PTHR43586">
    <property type="entry name" value="CYSTEINE DESULFURASE"/>
    <property type="match status" value="1"/>
</dbReference>
<dbReference type="InterPro" id="IPR010969">
    <property type="entry name" value="Cys_dSase-rel_unknwn_funct"/>
</dbReference>
<comment type="similarity">
    <text evidence="2">Belongs to the class-V pyridoxal-phosphate-dependent aminotransferase family. Csd subfamily.</text>
</comment>
<evidence type="ECO:0000313" key="9">
    <source>
        <dbReference type="EMBL" id="MBB6731714.1"/>
    </source>
</evidence>
<dbReference type="SUPFAM" id="SSF53383">
    <property type="entry name" value="PLP-dependent transferases"/>
    <property type="match status" value="1"/>
</dbReference>
<dbReference type="Pfam" id="PF00266">
    <property type="entry name" value="Aminotran_5"/>
    <property type="match status" value="1"/>
</dbReference>
<dbReference type="InterPro" id="IPR000192">
    <property type="entry name" value="Aminotrans_V_dom"/>
</dbReference>
<evidence type="ECO:0000256" key="6">
    <source>
        <dbReference type="ARBA" id="ARBA00050776"/>
    </source>
</evidence>
<name>A0A7X0SMQ9_9BACL</name>
<dbReference type="GO" id="GO:0006534">
    <property type="term" value="P:cysteine metabolic process"/>
    <property type="evidence" value="ECO:0007669"/>
    <property type="project" value="InterPro"/>
</dbReference>
<dbReference type="EC" id="2.8.1.7" evidence="3"/>
<dbReference type="EMBL" id="JACJVO010000014">
    <property type="protein sequence ID" value="MBB6731714.1"/>
    <property type="molecule type" value="Genomic_DNA"/>
</dbReference>
<dbReference type="GO" id="GO:0031071">
    <property type="term" value="F:cysteine desulfurase activity"/>
    <property type="evidence" value="ECO:0007669"/>
    <property type="project" value="UniProtKB-EC"/>
</dbReference>
<evidence type="ECO:0000256" key="1">
    <source>
        <dbReference type="ARBA" id="ARBA00001933"/>
    </source>
</evidence>
<accession>A0A7X0SMQ9</accession>
<evidence type="ECO:0000256" key="2">
    <source>
        <dbReference type="ARBA" id="ARBA00010447"/>
    </source>
</evidence>
<dbReference type="PIRSF" id="PIRSF005572">
    <property type="entry name" value="NifS"/>
    <property type="match status" value="1"/>
</dbReference>
<organism evidence="9 10">
    <name type="scientific">Cohnella zeiphila</name>
    <dbReference type="NCBI Taxonomy" id="2761120"/>
    <lineage>
        <taxon>Bacteria</taxon>
        <taxon>Bacillati</taxon>
        <taxon>Bacillota</taxon>
        <taxon>Bacilli</taxon>
        <taxon>Bacillales</taxon>
        <taxon>Paenibacillaceae</taxon>
        <taxon>Cohnella</taxon>
    </lineage>
</organism>
<evidence type="ECO:0000256" key="3">
    <source>
        <dbReference type="ARBA" id="ARBA00012239"/>
    </source>
</evidence>
<dbReference type="GO" id="GO:0008483">
    <property type="term" value="F:transaminase activity"/>
    <property type="evidence" value="ECO:0007669"/>
    <property type="project" value="UniProtKB-KW"/>
</dbReference>
<dbReference type="InterPro" id="IPR015422">
    <property type="entry name" value="PyrdxlP-dep_Trfase_small"/>
</dbReference>
<dbReference type="InterPro" id="IPR015424">
    <property type="entry name" value="PyrdxlP-dep_Trfase"/>
</dbReference>
<dbReference type="Gene3D" id="3.90.1150.10">
    <property type="entry name" value="Aspartate Aminotransferase, domain 1"/>
    <property type="match status" value="1"/>
</dbReference>
<dbReference type="NCBIfam" id="TIGR01977">
    <property type="entry name" value="am_tr_V_EF2568"/>
    <property type="match status" value="1"/>
</dbReference>
<proteinExistence type="inferred from homology"/>
<evidence type="ECO:0000256" key="7">
    <source>
        <dbReference type="SAM" id="MobiDB-lite"/>
    </source>
</evidence>
<gene>
    <name evidence="9" type="ORF">H7C18_12400</name>
</gene>
<dbReference type="PANTHER" id="PTHR43586:SF4">
    <property type="entry name" value="ISOPENICILLIN N EPIMERASE"/>
    <property type="match status" value="1"/>
</dbReference>
<evidence type="ECO:0000313" key="10">
    <source>
        <dbReference type="Proteomes" id="UP000564644"/>
    </source>
</evidence>
<dbReference type="RefSeq" id="WP_185129388.1">
    <property type="nucleotide sequence ID" value="NZ_JACJVO010000014.1"/>
</dbReference>
<dbReference type="InterPro" id="IPR016454">
    <property type="entry name" value="Cysteine_dSase"/>
</dbReference>
<keyword evidence="4 9" id="KW-0808">Transferase</keyword>